<accession>A0A7C4YGD1</accession>
<name>A0A7C4YGD1_UNCW3</name>
<organism evidence="1">
    <name type="scientific">candidate division WOR-3 bacterium</name>
    <dbReference type="NCBI Taxonomy" id="2052148"/>
    <lineage>
        <taxon>Bacteria</taxon>
        <taxon>Bacteria division WOR-3</taxon>
    </lineage>
</organism>
<evidence type="ECO:0000313" key="1">
    <source>
        <dbReference type="EMBL" id="HGW92205.1"/>
    </source>
</evidence>
<dbReference type="Gene3D" id="1.10.1670.10">
    <property type="entry name" value="Helix-hairpin-Helix base-excision DNA repair enzymes (C-terminal)"/>
    <property type="match status" value="1"/>
</dbReference>
<gene>
    <name evidence="1" type="ORF">ENV67_06675</name>
</gene>
<dbReference type="AlphaFoldDB" id="A0A7C4YGD1"/>
<proteinExistence type="predicted"/>
<protein>
    <submittedName>
        <fullName evidence="1">Uncharacterized protein</fullName>
    </submittedName>
</protein>
<dbReference type="InterPro" id="IPR023170">
    <property type="entry name" value="HhH_base_excis_C"/>
</dbReference>
<dbReference type="EMBL" id="DTHG01000083">
    <property type="protein sequence ID" value="HGW92205.1"/>
    <property type="molecule type" value="Genomic_DNA"/>
</dbReference>
<comment type="caution">
    <text evidence="1">The sequence shown here is derived from an EMBL/GenBank/DDBJ whole genome shotgun (WGS) entry which is preliminary data.</text>
</comment>
<sequence>MNIEKKIEINRDLLVQIAKIGRKNSVIPSLQNLFPFEHYFDEKGNLKREELDKIDGLWTRREILTRYLLVSSVLDQGPDLEGVRQLLKEVVNSLYEKEIRIFHKPLDFFKEIGISIDEIIRKHASIKKIRAEDWAKENKSNPNKYNLFTDRTNQVLGYAVYRWGTPLCVPYLLEKDFQKNRNELIEPLVEYIESWDSAEIMSQQIKDNERYGLGKAIGDKAGHLFAKFYIHTFGLAKRNDESFGPLSYELPFDSNAGRVLFRTGFLFNCAELSDYEKWDVIQKGRGKGGKDYIRVTNIRGRKSNELSKSLEFMNSYETICIEYLKVRKRKPSTVEIQRIPNTLLLDTQYGIGDLDDGLIYIGTNYCYNHDKPKCKECPIKSFCIAYNKKDLISRFRT</sequence>
<reference evidence="1" key="1">
    <citation type="journal article" date="2020" name="mSystems">
        <title>Genome- and Community-Level Interaction Insights into Carbon Utilization and Element Cycling Functions of Hydrothermarchaeota in Hydrothermal Sediment.</title>
        <authorList>
            <person name="Zhou Z."/>
            <person name="Liu Y."/>
            <person name="Xu W."/>
            <person name="Pan J."/>
            <person name="Luo Z.H."/>
            <person name="Li M."/>
        </authorList>
    </citation>
    <scope>NUCLEOTIDE SEQUENCE [LARGE SCALE GENOMIC DNA]</scope>
    <source>
        <strain evidence="1">SpSt-780</strain>
    </source>
</reference>